<protein>
    <submittedName>
        <fullName evidence="1">Medium-chain-fatty-acid-CoA ligase</fullName>
    </submittedName>
</protein>
<reference evidence="2" key="1">
    <citation type="journal article" date="2016" name="Genome Announc.">
        <title>Draft Genome Sequences of Five Rapidly Growing Mycobacterium Species, M. thermoresistibile, M. fortuitum subsp. acetamidolyticum, M. canariasense, M. brisbanense, and M. novocastrense.</title>
        <authorList>
            <person name="Katahira K."/>
            <person name="Ogura Y."/>
            <person name="Gotoh Y."/>
            <person name="Hayashi T."/>
        </authorList>
    </citation>
    <scope>NUCLEOTIDE SEQUENCE [LARGE SCALE GENOMIC DNA]</scope>
    <source>
        <strain evidence="2">JCM15298</strain>
    </source>
</reference>
<accession>A0A117I8R5</accession>
<comment type="caution">
    <text evidence="1">The sequence shown here is derived from an EMBL/GenBank/DDBJ whole genome shotgun (WGS) entry which is preliminary data.</text>
</comment>
<evidence type="ECO:0000313" key="1">
    <source>
        <dbReference type="EMBL" id="GAS93664.1"/>
    </source>
</evidence>
<evidence type="ECO:0000313" key="2">
    <source>
        <dbReference type="Proteomes" id="UP000069443"/>
    </source>
</evidence>
<dbReference type="Gene3D" id="3.30.300.30">
    <property type="match status" value="1"/>
</dbReference>
<dbReference type="AlphaFoldDB" id="A0A117I8R5"/>
<keyword evidence="2" id="KW-1185">Reference proteome</keyword>
<dbReference type="Proteomes" id="UP000069443">
    <property type="component" value="Unassembled WGS sequence"/>
</dbReference>
<dbReference type="GO" id="GO:0016874">
    <property type="term" value="F:ligase activity"/>
    <property type="evidence" value="ECO:0007669"/>
    <property type="project" value="UniProtKB-KW"/>
</dbReference>
<dbReference type="SUPFAM" id="SSF56801">
    <property type="entry name" value="Acetyl-CoA synthetase-like"/>
    <property type="match status" value="1"/>
</dbReference>
<dbReference type="InterPro" id="IPR045851">
    <property type="entry name" value="AMP-bd_C_sf"/>
</dbReference>
<gene>
    <name evidence="1" type="primary">alkK4</name>
    <name evidence="1" type="ORF">RMCC_0630</name>
</gene>
<reference evidence="2" key="2">
    <citation type="submission" date="2016-02" db="EMBL/GenBank/DDBJ databases">
        <title>Draft genome sequence of five rapidly growing Mycobacterium species.</title>
        <authorList>
            <person name="Katahira K."/>
            <person name="Gotou Y."/>
            <person name="Iida K."/>
            <person name="Ogura Y."/>
            <person name="Hayashi T."/>
        </authorList>
    </citation>
    <scope>NUCLEOTIDE SEQUENCE [LARGE SCALE GENOMIC DNA]</scope>
    <source>
        <strain evidence="2">JCM15298</strain>
    </source>
</reference>
<sequence length="124" mass="14342">MSAHAWLTVWFDGLEGADRRAELVTHTHMVDRRAQHRLGQAQAVTGDRGRGPLCQYRPVASKGANRVAGRSVDFLRHKVARWWIPERWAFVDQLPRTSTGKYDKKRLREWHAQGRLTSVDLTDR</sequence>
<dbReference type="STRING" id="228230.RMCC_0630"/>
<proteinExistence type="predicted"/>
<name>A0A117I8R5_MYCCR</name>
<dbReference type="EMBL" id="BCSY01000021">
    <property type="protein sequence ID" value="GAS93664.1"/>
    <property type="molecule type" value="Genomic_DNA"/>
</dbReference>
<organism evidence="1 2">
    <name type="scientific">Mycolicibacterium canariasense</name>
    <name type="common">Mycobacterium canariasense</name>
    <dbReference type="NCBI Taxonomy" id="228230"/>
    <lineage>
        <taxon>Bacteria</taxon>
        <taxon>Bacillati</taxon>
        <taxon>Actinomycetota</taxon>
        <taxon>Actinomycetes</taxon>
        <taxon>Mycobacteriales</taxon>
        <taxon>Mycobacteriaceae</taxon>
        <taxon>Mycolicibacterium</taxon>
    </lineage>
</organism>
<keyword evidence="1" id="KW-0436">Ligase</keyword>